<dbReference type="Gene3D" id="3.30.70.270">
    <property type="match status" value="1"/>
</dbReference>
<dbReference type="SMART" id="SM00267">
    <property type="entry name" value="GGDEF"/>
    <property type="match status" value="1"/>
</dbReference>
<name>L0R9M3_9BACT</name>
<feature type="domain" description="GGDEF" evidence="4">
    <location>
        <begin position="205"/>
        <end position="337"/>
    </location>
</feature>
<dbReference type="CDD" id="cd01949">
    <property type="entry name" value="GGDEF"/>
    <property type="match status" value="1"/>
</dbReference>
<dbReference type="Proteomes" id="UP000010808">
    <property type="component" value="Chromosome"/>
</dbReference>
<feature type="transmembrane region" description="Helical" evidence="3">
    <location>
        <begin position="76"/>
        <end position="94"/>
    </location>
</feature>
<dbReference type="SUPFAM" id="SSF55073">
    <property type="entry name" value="Nucleotide cyclase"/>
    <property type="match status" value="1"/>
</dbReference>
<reference evidence="5 6" key="1">
    <citation type="submission" date="2012-10" db="EMBL/GenBank/DDBJ databases">
        <authorList>
            <person name="Genoscope - CEA"/>
        </authorList>
    </citation>
    <scope>NUCLEOTIDE SEQUENCE [LARGE SCALE GENOMIC DNA]</scope>
    <source>
        <strain evidence="6">AM13 / DSM 14728</strain>
    </source>
</reference>
<dbReference type="InterPro" id="IPR029787">
    <property type="entry name" value="Nucleotide_cyclase"/>
</dbReference>
<keyword evidence="6" id="KW-1185">Reference proteome</keyword>
<evidence type="ECO:0000313" key="5">
    <source>
        <dbReference type="EMBL" id="CCO22902.1"/>
    </source>
</evidence>
<feature type="transmembrane region" description="Helical" evidence="3">
    <location>
        <begin position="45"/>
        <end position="64"/>
    </location>
</feature>
<dbReference type="InterPro" id="IPR000160">
    <property type="entry name" value="GGDEF_dom"/>
</dbReference>
<dbReference type="PROSITE" id="PS50887">
    <property type="entry name" value="GGDEF"/>
    <property type="match status" value="1"/>
</dbReference>
<dbReference type="HOGENOM" id="CLU_823172_0_0_7"/>
<accession>L0R9M3</accession>
<evidence type="ECO:0000313" key="6">
    <source>
        <dbReference type="Proteomes" id="UP000010808"/>
    </source>
</evidence>
<keyword evidence="3" id="KW-0472">Membrane</keyword>
<comment type="catalytic activity">
    <reaction evidence="2">
        <text>2 GTP = 3',3'-c-di-GMP + 2 diphosphate</text>
        <dbReference type="Rhea" id="RHEA:24898"/>
        <dbReference type="ChEBI" id="CHEBI:33019"/>
        <dbReference type="ChEBI" id="CHEBI:37565"/>
        <dbReference type="ChEBI" id="CHEBI:58805"/>
        <dbReference type="EC" id="2.7.7.65"/>
    </reaction>
</comment>
<keyword evidence="3" id="KW-0812">Transmembrane</keyword>
<proteinExistence type="predicted"/>
<keyword evidence="3" id="KW-1133">Transmembrane helix</keyword>
<dbReference type="AlphaFoldDB" id="L0R9M3"/>
<dbReference type="InterPro" id="IPR043128">
    <property type="entry name" value="Rev_trsase/Diguanyl_cyclase"/>
</dbReference>
<organism evidence="5 6">
    <name type="scientific">Maridesulfovibrio hydrothermalis AM13 = DSM 14728</name>
    <dbReference type="NCBI Taxonomy" id="1121451"/>
    <lineage>
        <taxon>Bacteria</taxon>
        <taxon>Pseudomonadati</taxon>
        <taxon>Thermodesulfobacteriota</taxon>
        <taxon>Desulfovibrionia</taxon>
        <taxon>Desulfovibrionales</taxon>
        <taxon>Desulfovibrionaceae</taxon>
        <taxon>Maridesulfovibrio</taxon>
    </lineage>
</organism>
<dbReference type="NCBIfam" id="TIGR00254">
    <property type="entry name" value="GGDEF"/>
    <property type="match status" value="1"/>
</dbReference>
<protein>
    <recommendedName>
        <fullName evidence="1">diguanylate cyclase</fullName>
        <ecNumber evidence="1">2.7.7.65</ecNumber>
    </recommendedName>
</protein>
<dbReference type="KEGG" id="dhy:DESAM_20615"/>
<dbReference type="PATRIC" id="fig|1121451.3.peg.875"/>
<gene>
    <name evidence="5" type="ORF">DESAM_20615</name>
</gene>
<evidence type="ECO:0000259" key="4">
    <source>
        <dbReference type="PROSITE" id="PS50887"/>
    </source>
</evidence>
<sequence length="345" mass="39115">MKNIYQKNKPAFISIMRDKIKESAPVRLFQNILLRFAKSSLKTRAVMAILLLTVIPAGTILALMDNVSKRELAMYLSLHFSLCIAFCLPLANWLNEWLVNRELRNMNKFCVSLKHGRLDQRIELFAKSVEAAPDELTRLQQNLNWLAHTVAKREYSLTRSLAQTNKDKERLNLLSYTDHLTGLFNKRFFELKLVEACSKCISCKTPLHLMLIDCDHFKEVNDLFGHQEGDKLLARLGQIIDSSVRGGTDFPFRFGGDEFGAILVGVDSSRCEEIAERIRRRFADLKVGRASLSIGISKLCCQAQNPETEAESLISTADKALYFAKNTGRDKVISPAQYKEIAPNV</sequence>
<dbReference type="STRING" id="1121451.DESAM_20615"/>
<evidence type="ECO:0000256" key="1">
    <source>
        <dbReference type="ARBA" id="ARBA00012528"/>
    </source>
</evidence>
<evidence type="ECO:0000256" key="2">
    <source>
        <dbReference type="ARBA" id="ARBA00034247"/>
    </source>
</evidence>
<dbReference type="PANTHER" id="PTHR45138">
    <property type="entry name" value="REGULATORY COMPONENTS OF SENSORY TRANSDUCTION SYSTEM"/>
    <property type="match status" value="1"/>
</dbReference>
<dbReference type="Pfam" id="PF00990">
    <property type="entry name" value="GGDEF"/>
    <property type="match status" value="1"/>
</dbReference>
<dbReference type="PANTHER" id="PTHR45138:SF9">
    <property type="entry name" value="DIGUANYLATE CYCLASE DGCM-RELATED"/>
    <property type="match status" value="1"/>
</dbReference>
<dbReference type="RefSeq" id="WP_015335510.1">
    <property type="nucleotide sequence ID" value="NC_020055.1"/>
</dbReference>
<dbReference type="FunFam" id="3.30.70.270:FF:000001">
    <property type="entry name" value="Diguanylate cyclase domain protein"/>
    <property type="match status" value="1"/>
</dbReference>
<dbReference type="eggNOG" id="COG3706">
    <property type="taxonomic scope" value="Bacteria"/>
</dbReference>
<dbReference type="InterPro" id="IPR050469">
    <property type="entry name" value="Diguanylate_Cyclase"/>
</dbReference>
<evidence type="ECO:0000256" key="3">
    <source>
        <dbReference type="SAM" id="Phobius"/>
    </source>
</evidence>
<dbReference type="GO" id="GO:0052621">
    <property type="term" value="F:diguanylate cyclase activity"/>
    <property type="evidence" value="ECO:0007669"/>
    <property type="project" value="UniProtKB-EC"/>
</dbReference>
<dbReference type="EC" id="2.7.7.65" evidence="1"/>
<dbReference type="EMBL" id="FO203522">
    <property type="protein sequence ID" value="CCO22902.1"/>
    <property type="molecule type" value="Genomic_DNA"/>
</dbReference>